<evidence type="ECO:0000313" key="1">
    <source>
        <dbReference type="EMBL" id="PCS22143.1"/>
    </source>
</evidence>
<name>A0A2A5T1V5_9GAMM</name>
<gene>
    <name evidence="1" type="ORF">BTN49_2210</name>
</gene>
<dbReference type="GeneID" id="66953412"/>
<proteinExistence type="predicted"/>
<organism evidence="1 2">
    <name type="scientific">Candidatus Enterovibrio escicola</name>
    <dbReference type="NCBI Taxonomy" id="1927127"/>
    <lineage>
        <taxon>Bacteria</taxon>
        <taxon>Pseudomonadati</taxon>
        <taxon>Pseudomonadota</taxon>
        <taxon>Gammaproteobacteria</taxon>
        <taxon>Vibrionales</taxon>
        <taxon>Vibrionaceae</taxon>
        <taxon>Enterovibrio</taxon>
    </lineage>
</organism>
<protein>
    <submittedName>
        <fullName evidence="1">Mobile element protein</fullName>
    </submittedName>
</protein>
<evidence type="ECO:0000313" key="2">
    <source>
        <dbReference type="Proteomes" id="UP000219020"/>
    </source>
</evidence>
<dbReference type="Proteomes" id="UP000219020">
    <property type="component" value="Unassembled WGS sequence"/>
</dbReference>
<dbReference type="EMBL" id="NBYY01000025">
    <property type="protein sequence ID" value="PCS22143.1"/>
    <property type="molecule type" value="Genomic_DNA"/>
</dbReference>
<reference evidence="2" key="1">
    <citation type="submission" date="2017-04" db="EMBL/GenBank/DDBJ databases">
        <title>Genome evolution of the luminous symbionts of deep sea anglerfish.</title>
        <authorList>
            <person name="Hendry T.A."/>
        </authorList>
    </citation>
    <scope>NUCLEOTIDE SEQUENCE [LARGE SCALE GENOMIC DNA]</scope>
</reference>
<keyword evidence="2" id="KW-1185">Reference proteome</keyword>
<comment type="caution">
    <text evidence="1">The sequence shown here is derived from an EMBL/GenBank/DDBJ whole genome shotgun (WGS) entry which is preliminary data.</text>
</comment>
<sequence>MNNLDDVFGDVDDFCQTFLPACKKHLISSGIKQSNNPSPLSVSKMMTIVIAFYQSGYRDFKTYFIHFIFRYLTNEFPKLVIYMRMLKLTQGVLVLL</sequence>
<dbReference type="AlphaFoldDB" id="A0A2A5T1V5"/>
<dbReference type="RefSeq" id="WP_199399507.1">
    <property type="nucleotide sequence ID" value="NZ_NBYY01000025.1"/>
</dbReference>
<accession>A0A2A5T1V5</accession>